<comment type="caution">
    <text evidence="1">The sequence shown here is derived from an EMBL/GenBank/DDBJ whole genome shotgun (WGS) entry which is preliminary data.</text>
</comment>
<organism evidence="1 2">
    <name type="scientific">Liparis tanakae</name>
    <name type="common">Tanaka's snailfish</name>
    <dbReference type="NCBI Taxonomy" id="230148"/>
    <lineage>
        <taxon>Eukaryota</taxon>
        <taxon>Metazoa</taxon>
        <taxon>Chordata</taxon>
        <taxon>Craniata</taxon>
        <taxon>Vertebrata</taxon>
        <taxon>Euteleostomi</taxon>
        <taxon>Actinopterygii</taxon>
        <taxon>Neopterygii</taxon>
        <taxon>Teleostei</taxon>
        <taxon>Neoteleostei</taxon>
        <taxon>Acanthomorphata</taxon>
        <taxon>Eupercaria</taxon>
        <taxon>Perciformes</taxon>
        <taxon>Cottioidei</taxon>
        <taxon>Cottales</taxon>
        <taxon>Liparidae</taxon>
        <taxon>Liparis</taxon>
    </lineage>
</organism>
<sequence>MNERAHLGQLVEFDSLLEQALVLGLQSHFTNDDFGVPGELIYDSRLEGGGEEIRQQPQLVQDQRHVHGVTPKPLHAKQESHGRLELSRQEQHLEIQEGLLARGEMGLSCWKPDERERERGREREMVQKC</sequence>
<evidence type="ECO:0000313" key="2">
    <source>
        <dbReference type="Proteomes" id="UP000314294"/>
    </source>
</evidence>
<accession>A0A4Z2HRB9</accession>
<dbReference type="EMBL" id="SRLO01000193">
    <property type="protein sequence ID" value="TNN68257.1"/>
    <property type="molecule type" value="Genomic_DNA"/>
</dbReference>
<reference evidence="1 2" key="1">
    <citation type="submission" date="2019-03" db="EMBL/GenBank/DDBJ databases">
        <title>First draft genome of Liparis tanakae, snailfish: a comprehensive survey of snailfish specific genes.</title>
        <authorList>
            <person name="Kim W."/>
            <person name="Song I."/>
            <person name="Jeong J.-H."/>
            <person name="Kim D."/>
            <person name="Kim S."/>
            <person name="Ryu S."/>
            <person name="Song J.Y."/>
            <person name="Lee S.K."/>
        </authorList>
    </citation>
    <scope>NUCLEOTIDE SEQUENCE [LARGE SCALE GENOMIC DNA]</scope>
    <source>
        <tissue evidence="1">Muscle</tissue>
    </source>
</reference>
<proteinExistence type="predicted"/>
<keyword evidence="2" id="KW-1185">Reference proteome</keyword>
<dbReference type="Proteomes" id="UP000314294">
    <property type="component" value="Unassembled WGS sequence"/>
</dbReference>
<name>A0A4Z2HRB9_9TELE</name>
<dbReference type="AlphaFoldDB" id="A0A4Z2HRB9"/>
<evidence type="ECO:0000313" key="1">
    <source>
        <dbReference type="EMBL" id="TNN68257.1"/>
    </source>
</evidence>
<gene>
    <name evidence="1" type="ORF">EYF80_021579</name>
</gene>
<protein>
    <submittedName>
        <fullName evidence="1">Uncharacterized protein</fullName>
    </submittedName>
</protein>